<accession>A0A517QMZ1</accession>
<dbReference type="GO" id="GO:0006352">
    <property type="term" value="P:DNA-templated transcription initiation"/>
    <property type="evidence" value="ECO:0007669"/>
    <property type="project" value="InterPro"/>
</dbReference>
<dbReference type="PANTHER" id="PTHR43133">
    <property type="entry name" value="RNA POLYMERASE ECF-TYPE SIGMA FACTO"/>
    <property type="match status" value="1"/>
</dbReference>
<evidence type="ECO:0000256" key="3">
    <source>
        <dbReference type="ARBA" id="ARBA00023082"/>
    </source>
</evidence>
<feature type="compositionally biased region" description="Basic and acidic residues" evidence="5">
    <location>
        <begin position="106"/>
        <end position="120"/>
    </location>
</feature>
<keyword evidence="9" id="KW-1185">Reference proteome</keyword>
<keyword evidence="3" id="KW-0731">Sigma factor</keyword>
<reference evidence="8 9" key="1">
    <citation type="submission" date="2019-02" db="EMBL/GenBank/DDBJ databases">
        <title>Deep-cultivation of Planctomycetes and their phenomic and genomic characterization uncovers novel biology.</title>
        <authorList>
            <person name="Wiegand S."/>
            <person name="Jogler M."/>
            <person name="Boedeker C."/>
            <person name="Pinto D."/>
            <person name="Vollmers J."/>
            <person name="Rivas-Marin E."/>
            <person name="Kohn T."/>
            <person name="Peeters S.H."/>
            <person name="Heuer A."/>
            <person name="Rast P."/>
            <person name="Oberbeckmann S."/>
            <person name="Bunk B."/>
            <person name="Jeske O."/>
            <person name="Meyerdierks A."/>
            <person name="Storesund J.E."/>
            <person name="Kallscheuer N."/>
            <person name="Luecker S."/>
            <person name="Lage O.M."/>
            <person name="Pohl T."/>
            <person name="Merkel B.J."/>
            <person name="Hornburger P."/>
            <person name="Mueller R.-W."/>
            <person name="Bruemmer F."/>
            <person name="Labrenz M."/>
            <person name="Spormann A.M."/>
            <person name="Op den Camp H."/>
            <person name="Overmann J."/>
            <person name="Amann R."/>
            <person name="Jetten M.S.M."/>
            <person name="Mascher T."/>
            <person name="Medema M.H."/>
            <person name="Devos D.P."/>
            <person name="Kaster A.-K."/>
            <person name="Ovreas L."/>
            <person name="Rohde M."/>
            <person name="Galperin M.Y."/>
            <person name="Jogler C."/>
        </authorList>
    </citation>
    <scope>NUCLEOTIDE SEQUENCE [LARGE SCALE GENOMIC DNA]</scope>
    <source>
        <strain evidence="8 9">Mal48</strain>
    </source>
</reference>
<evidence type="ECO:0000256" key="4">
    <source>
        <dbReference type="ARBA" id="ARBA00023163"/>
    </source>
</evidence>
<keyword evidence="4" id="KW-0804">Transcription</keyword>
<evidence type="ECO:0000259" key="6">
    <source>
        <dbReference type="Pfam" id="PF04542"/>
    </source>
</evidence>
<name>A0A517QMZ1_9PLAN</name>
<dbReference type="InterPro" id="IPR007627">
    <property type="entry name" value="RNA_pol_sigma70_r2"/>
</dbReference>
<dbReference type="Gene3D" id="1.10.1740.10">
    <property type="match status" value="1"/>
</dbReference>
<dbReference type="Gene3D" id="1.10.10.10">
    <property type="entry name" value="Winged helix-like DNA-binding domain superfamily/Winged helix DNA-binding domain"/>
    <property type="match status" value="1"/>
</dbReference>
<dbReference type="SUPFAM" id="SSF88659">
    <property type="entry name" value="Sigma3 and sigma4 domains of RNA polymerase sigma factors"/>
    <property type="match status" value="1"/>
</dbReference>
<keyword evidence="2" id="KW-0805">Transcription regulation</keyword>
<dbReference type="SUPFAM" id="SSF88946">
    <property type="entry name" value="Sigma2 domain of RNA polymerase sigma factors"/>
    <property type="match status" value="1"/>
</dbReference>
<feature type="domain" description="RNA polymerase sigma-70 region 2" evidence="6">
    <location>
        <begin position="29"/>
        <end position="99"/>
    </location>
</feature>
<dbReference type="InterPro" id="IPR014284">
    <property type="entry name" value="RNA_pol_sigma-70_dom"/>
</dbReference>
<organism evidence="8 9">
    <name type="scientific">Thalassoglobus polymorphus</name>
    <dbReference type="NCBI Taxonomy" id="2527994"/>
    <lineage>
        <taxon>Bacteria</taxon>
        <taxon>Pseudomonadati</taxon>
        <taxon>Planctomycetota</taxon>
        <taxon>Planctomycetia</taxon>
        <taxon>Planctomycetales</taxon>
        <taxon>Planctomycetaceae</taxon>
        <taxon>Thalassoglobus</taxon>
    </lineage>
</organism>
<evidence type="ECO:0000313" key="9">
    <source>
        <dbReference type="Proteomes" id="UP000315724"/>
    </source>
</evidence>
<proteinExistence type="inferred from homology"/>
<feature type="region of interest" description="Disordered" evidence="5">
    <location>
        <begin position="106"/>
        <end position="129"/>
    </location>
</feature>
<sequence length="197" mass="22420">MPSESPNEELLELVAKAQAGDESALGELLDTYRDQLRTLAERELDYQMTARVDASDVVQQTFLSACKKVNDFQGKSEQEFVAWIYQIHRHNIQDLLRRHLGAEKRNLREERSSDFKEIPSNREQSSPSQQVIKLEQSQSLADLIHQLPTDQKAAVQMRHLEGKTLEEIAAKLGRTSQAVASLLKRGLENLRKLSTPE</sequence>
<dbReference type="Pfam" id="PF08281">
    <property type="entry name" value="Sigma70_r4_2"/>
    <property type="match status" value="1"/>
</dbReference>
<dbReference type="OrthoDB" id="265297at2"/>
<dbReference type="RefSeq" id="WP_145198690.1">
    <property type="nucleotide sequence ID" value="NZ_CP036267.1"/>
</dbReference>
<dbReference type="NCBIfam" id="TIGR02937">
    <property type="entry name" value="sigma70-ECF"/>
    <property type="match status" value="1"/>
</dbReference>
<dbReference type="InterPro" id="IPR039425">
    <property type="entry name" value="RNA_pol_sigma-70-like"/>
</dbReference>
<evidence type="ECO:0000256" key="5">
    <source>
        <dbReference type="SAM" id="MobiDB-lite"/>
    </source>
</evidence>
<gene>
    <name evidence="8" type="primary">rpoE_3</name>
    <name evidence="8" type="ORF">Mal48_22580</name>
</gene>
<dbReference type="Proteomes" id="UP000315724">
    <property type="component" value="Chromosome"/>
</dbReference>
<evidence type="ECO:0000313" key="8">
    <source>
        <dbReference type="EMBL" id="QDT33006.1"/>
    </source>
</evidence>
<protein>
    <submittedName>
        <fullName evidence="8">ECF RNA polymerase sigma-E factor</fullName>
    </submittedName>
</protein>
<dbReference type="GO" id="GO:0003677">
    <property type="term" value="F:DNA binding"/>
    <property type="evidence" value="ECO:0007669"/>
    <property type="project" value="InterPro"/>
</dbReference>
<dbReference type="InterPro" id="IPR036388">
    <property type="entry name" value="WH-like_DNA-bd_sf"/>
</dbReference>
<dbReference type="GO" id="GO:0016987">
    <property type="term" value="F:sigma factor activity"/>
    <property type="evidence" value="ECO:0007669"/>
    <property type="project" value="UniProtKB-KW"/>
</dbReference>
<dbReference type="KEGG" id="tpol:Mal48_22580"/>
<dbReference type="InterPro" id="IPR013325">
    <property type="entry name" value="RNA_pol_sigma_r2"/>
</dbReference>
<evidence type="ECO:0000256" key="1">
    <source>
        <dbReference type="ARBA" id="ARBA00010641"/>
    </source>
</evidence>
<evidence type="ECO:0000259" key="7">
    <source>
        <dbReference type="Pfam" id="PF08281"/>
    </source>
</evidence>
<dbReference type="AlphaFoldDB" id="A0A517QMZ1"/>
<dbReference type="EMBL" id="CP036267">
    <property type="protein sequence ID" value="QDT33006.1"/>
    <property type="molecule type" value="Genomic_DNA"/>
</dbReference>
<comment type="similarity">
    <text evidence="1">Belongs to the sigma-70 factor family. ECF subfamily.</text>
</comment>
<dbReference type="CDD" id="cd06171">
    <property type="entry name" value="Sigma70_r4"/>
    <property type="match status" value="1"/>
</dbReference>
<dbReference type="PANTHER" id="PTHR43133:SF51">
    <property type="entry name" value="RNA POLYMERASE SIGMA FACTOR"/>
    <property type="match status" value="1"/>
</dbReference>
<dbReference type="Pfam" id="PF04542">
    <property type="entry name" value="Sigma70_r2"/>
    <property type="match status" value="1"/>
</dbReference>
<dbReference type="InterPro" id="IPR013324">
    <property type="entry name" value="RNA_pol_sigma_r3/r4-like"/>
</dbReference>
<feature type="domain" description="RNA polymerase sigma factor 70 region 4 type 2" evidence="7">
    <location>
        <begin position="138"/>
        <end position="190"/>
    </location>
</feature>
<dbReference type="InterPro" id="IPR013249">
    <property type="entry name" value="RNA_pol_sigma70_r4_t2"/>
</dbReference>
<evidence type="ECO:0000256" key="2">
    <source>
        <dbReference type="ARBA" id="ARBA00023015"/>
    </source>
</evidence>